<dbReference type="PANTHER" id="PTHR24324:SF9">
    <property type="entry name" value="HOMEOBOX DOMAIN-CONTAINING PROTEIN"/>
    <property type="match status" value="1"/>
</dbReference>
<feature type="compositionally biased region" description="Basic and acidic residues" evidence="8">
    <location>
        <begin position="452"/>
        <end position="462"/>
    </location>
</feature>
<evidence type="ECO:0000256" key="7">
    <source>
        <dbReference type="RuleBase" id="RU000682"/>
    </source>
</evidence>
<feature type="region of interest" description="Disordered" evidence="8">
    <location>
        <begin position="82"/>
        <end position="104"/>
    </location>
</feature>
<organism evidence="10 11">
    <name type="scientific">Austropuccinia psidii MF-1</name>
    <dbReference type="NCBI Taxonomy" id="1389203"/>
    <lineage>
        <taxon>Eukaryota</taxon>
        <taxon>Fungi</taxon>
        <taxon>Dikarya</taxon>
        <taxon>Basidiomycota</taxon>
        <taxon>Pucciniomycotina</taxon>
        <taxon>Pucciniomycetes</taxon>
        <taxon>Pucciniales</taxon>
        <taxon>Sphaerophragmiaceae</taxon>
        <taxon>Austropuccinia</taxon>
    </lineage>
</organism>
<protein>
    <recommendedName>
        <fullName evidence="9">Homeobox domain-containing protein</fullName>
    </recommendedName>
</protein>
<evidence type="ECO:0000256" key="2">
    <source>
        <dbReference type="ARBA" id="ARBA00004586"/>
    </source>
</evidence>
<dbReference type="GO" id="GO:0005789">
    <property type="term" value="C:endoplasmic reticulum membrane"/>
    <property type="evidence" value="ECO:0007669"/>
    <property type="project" value="UniProtKB-SubCell"/>
</dbReference>
<feature type="compositionally biased region" description="Low complexity" evidence="8">
    <location>
        <begin position="13"/>
        <end position="35"/>
    </location>
</feature>
<dbReference type="PANTHER" id="PTHR24324">
    <property type="entry name" value="HOMEOBOX PROTEIN HHEX"/>
    <property type="match status" value="1"/>
</dbReference>
<name>A0A9Q3E450_9BASI</name>
<reference evidence="10" key="1">
    <citation type="submission" date="2021-03" db="EMBL/GenBank/DDBJ databases">
        <title>Draft genome sequence of rust myrtle Austropuccinia psidii MF-1, a brazilian biotype.</title>
        <authorList>
            <person name="Quecine M.C."/>
            <person name="Pachon D.M.R."/>
            <person name="Bonatelli M.L."/>
            <person name="Correr F.H."/>
            <person name="Franceschini L.M."/>
            <person name="Leite T.F."/>
            <person name="Margarido G.R.A."/>
            <person name="Almeida C.A."/>
            <person name="Ferrarezi J.A."/>
            <person name="Labate C.A."/>
        </authorList>
    </citation>
    <scope>NUCLEOTIDE SEQUENCE</scope>
    <source>
        <strain evidence="10">MF-1</strain>
    </source>
</reference>
<feature type="DNA-binding region" description="Homeobox" evidence="6">
    <location>
        <begin position="349"/>
        <end position="408"/>
    </location>
</feature>
<feature type="compositionally biased region" description="Low complexity" evidence="8">
    <location>
        <begin position="130"/>
        <end position="140"/>
    </location>
</feature>
<dbReference type="EMBL" id="AVOT02023348">
    <property type="protein sequence ID" value="MBW0513322.1"/>
    <property type="molecule type" value="Genomic_DNA"/>
</dbReference>
<evidence type="ECO:0000313" key="11">
    <source>
        <dbReference type="Proteomes" id="UP000765509"/>
    </source>
</evidence>
<feature type="region of interest" description="Disordered" evidence="8">
    <location>
        <begin position="130"/>
        <end position="163"/>
    </location>
</feature>
<dbReference type="Gene3D" id="1.10.10.60">
    <property type="entry name" value="Homeodomain-like"/>
    <property type="match status" value="1"/>
</dbReference>
<gene>
    <name evidence="10" type="ORF">O181_053037</name>
</gene>
<proteinExistence type="predicted"/>
<evidence type="ECO:0000256" key="3">
    <source>
        <dbReference type="ARBA" id="ARBA00023125"/>
    </source>
</evidence>
<dbReference type="FunFam" id="1.10.10.60:FF:000020">
    <property type="entry name" value="Ceramide synthase 5"/>
    <property type="match status" value="1"/>
</dbReference>
<feature type="compositionally biased region" description="Polar residues" evidence="8">
    <location>
        <begin position="36"/>
        <end position="45"/>
    </location>
</feature>
<dbReference type="GO" id="GO:0000981">
    <property type="term" value="F:DNA-binding transcription factor activity, RNA polymerase II-specific"/>
    <property type="evidence" value="ECO:0007669"/>
    <property type="project" value="InterPro"/>
</dbReference>
<feature type="compositionally biased region" description="Polar residues" evidence="8">
    <location>
        <begin position="86"/>
        <end position="97"/>
    </location>
</feature>
<feature type="domain" description="Homeobox" evidence="9">
    <location>
        <begin position="347"/>
        <end position="407"/>
    </location>
</feature>
<feature type="compositionally biased region" description="Polar residues" evidence="8">
    <location>
        <begin position="141"/>
        <end position="163"/>
    </location>
</feature>
<comment type="subcellular location">
    <subcellularLocation>
        <location evidence="1">Endomembrane system</location>
        <topology evidence="1">Multi-pass membrane protein</topology>
    </subcellularLocation>
    <subcellularLocation>
        <location evidence="2">Endoplasmic reticulum membrane</location>
    </subcellularLocation>
    <subcellularLocation>
        <location evidence="6 7">Nucleus</location>
    </subcellularLocation>
</comment>
<evidence type="ECO:0000313" key="10">
    <source>
        <dbReference type="EMBL" id="MBW0513322.1"/>
    </source>
</evidence>
<dbReference type="PROSITE" id="PS00027">
    <property type="entry name" value="HOMEOBOX_1"/>
    <property type="match status" value="1"/>
</dbReference>
<dbReference type="InterPro" id="IPR051000">
    <property type="entry name" value="Homeobox_DNA-bind_prot"/>
</dbReference>
<comment type="caution">
    <text evidence="10">The sequence shown here is derived from an EMBL/GenBank/DDBJ whole genome shotgun (WGS) entry which is preliminary data.</text>
</comment>
<dbReference type="InterPro" id="IPR001356">
    <property type="entry name" value="HD"/>
</dbReference>
<keyword evidence="4 6" id="KW-0371">Homeobox</keyword>
<dbReference type="AlphaFoldDB" id="A0A9Q3E450"/>
<dbReference type="GO" id="GO:0030154">
    <property type="term" value="P:cell differentiation"/>
    <property type="evidence" value="ECO:0007669"/>
    <property type="project" value="TreeGrafter"/>
</dbReference>
<evidence type="ECO:0000259" key="9">
    <source>
        <dbReference type="PROSITE" id="PS50071"/>
    </source>
</evidence>
<evidence type="ECO:0000256" key="1">
    <source>
        <dbReference type="ARBA" id="ARBA00004127"/>
    </source>
</evidence>
<dbReference type="PROSITE" id="PS50071">
    <property type="entry name" value="HOMEOBOX_2"/>
    <property type="match status" value="1"/>
</dbReference>
<accession>A0A9Q3E450</accession>
<dbReference type="OrthoDB" id="6159439at2759"/>
<keyword evidence="11" id="KW-1185">Reference proteome</keyword>
<evidence type="ECO:0000256" key="8">
    <source>
        <dbReference type="SAM" id="MobiDB-lite"/>
    </source>
</evidence>
<keyword evidence="3 6" id="KW-0238">DNA-binding</keyword>
<dbReference type="Proteomes" id="UP000765509">
    <property type="component" value="Unassembled WGS sequence"/>
</dbReference>
<evidence type="ECO:0000256" key="5">
    <source>
        <dbReference type="ARBA" id="ARBA00023242"/>
    </source>
</evidence>
<feature type="compositionally biased region" description="Low complexity" evidence="8">
    <location>
        <begin position="557"/>
        <end position="570"/>
    </location>
</feature>
<dbReference type="GO" id="GO:0005634">
    <property type="term" value="C:nucleus"/>
    <property type="evidence" value="ECO:0007669"/>
    <property type="project" value="UniProtKB-SubCell"/>
</dbReference>
<dbReference type="CDD" id="cd00086">
    <property type="entry name" value="homeodomain"/>
    <property type="match status" value="1"/>
</dbReference>
<evidence type="ECO:0000256" key="6">
    <source>
        <dbReference type="PROSITE-ProRule" id="PRU00108"/>
    </source>
</evidence>
<dbReference type="SUPFAM" id="SSF46689">
    <property type="entry name" value="Homeodomain-like"/>
    <property type="match status" value="1"/>
</dbReference>
<feature type="region of interest" description="Disordered" evidence="8">
    <location>
        <begin position="533"/>
        <end position="584"/>
    </location>
</feature>
<evidence type="ECO:0000256" key="4">
    <source>
        <dbReference type="ARBA" id="ARBA00023155"/>
    </source>
</evidence>
<feature type="region of interest" description="Disordered" evidence="8">
    <location>
        <begin position="402"/>
        <end position="464"/>
    </location>
</feature>
<dbReference type="InterPro" id="IPR009057">
    <property type="entry name" value="Homeodomain-like_sf"/>
</dbReference>
<keyword evidence="5 6" id="KW-0539">Nucleus</keyword>
<sequence>MLFSHLPSTYPSSAFHTPASSTSSSSDPDLVSSLSNISSTPANHPSTTIQTNSSISTINSNQINNLTQSQSQFNHQHPFQNHHFNLSASTSNENNHNIDPIPTSDSILPIKTNCNNSPLCNSQSIHHIIPSHSTSSTPSSVTQLTNQISSQTHPIISPQSSSLINSPDPKLIANSNSVINCPIPANNTNNISKLSLASTRTSLSSGLWSNSITPNSTDLINPFTILDSPIPSATHSFLSHNQLNQHRPDFLINNSTSNIKSCPTNTSHCNSSNQNFHSTSHSPPCLMVNRPYQNFYNYLNPITSPKDSSTFSPPIIPHLATSPHHHRTLTVWNGGFDSACPTTFYDPFQIKHRRRTTPAQLGVLEAQFDSNCKPDVVLRKQLADQLDMTPREVQVWFQNRRAKTKKLEKKAEQDSGQTGESELNRPPSSPPPSVYLSTPSSCPLNLPVIPDNQHDLRPDRSPLKPVVLTSENEKIDLIAQGRFEAERRNRSQSLHHHQHHHHPYYHVNSNLYTEPSGSVGPLFATRAFTELQQPLKVSEPGDERSTTINSERRDSRTSSIASSTLTASDSNLVHTPPTTEFGIDMSFPDGYDPGRRSSCPADFIQSFDHCRLNNVQLPGLSIQSVLESSILGAQQTNRGGINDKVALEWLYTPPQAIPEAQNGCESGWDGLNDWKADNGREGIQRRHSLASMSPSLAATHTDNSIETNEQTHLVCDGLFPILTPYPSKITGMNTNTVLNNGPRGYGRRASTSVLNSIEEHPGNLWNS</sequence>
<feature type="compositionally biased region" description="Basic and acidic residues" evidence="8">
    <location>
        <begin position="539"/>
        <end position="556"/>
    </location>
</feature>
<dbReference type="GO" id="GO:0000978">
    <property type="term" value="F:RNA polymerase II cis-regulatory region sequence-specific DNA binding"/>
    <property type="evidence" value="ECO:0007669"/>
    <property type="project" value="TreeGrafter"/>
</dbReference>
<dbReference type="InterPro" id="IPR017970">
    <property type="entry name" value="Homeobox_CS"/>
</dbReference>
<dbReference type="Pfam" id="PF00046">
    <property type="entry name" value="Homeodomain"/>
    <property type="match status" value="1"/>
</dbReference>
<dbReference type="SMART" id="SM00389">
    <property type="entry name" value="HOX"/>
    <property type="match status" value="1"/>
</dbReference>
<feature type="region of interest" description="Disordered" evidence="8">
    <location>
        <begin position="13"/>
        <end position="52"/>
    </location>
</feature>